<feature type="region of interest" description="Disordered" evidence="1">
    <location>
        <begin position="198"/>
        <end position="235"/>
    </location>
</feature>
<dbReference type="EMBL" id="CADCXU010002392">
    <property type="protein sequence ID" value="CAA9994707.1"/>
    <property type="molecule type" value="Genomic_DNA"/>
</dbReference>
<dbReference type="Pfam" id="PF13862">
    <property type="entry name" value="BCCIP"/>
    <property type="match status" value="1"/>
</dbReference>
<proteinExistence type="predicted"/>
<evidence type="ECO:0000313" key="2">
    <source>
        <dbReference type="EMBL" id="CAA9994707.1"/>
    </source>
</evidence>
<name>A0A6H5FY13_9HEMI</name>
<reference evidence="2 3" key="1">
    <citation type="submission" date="2020-02" db="EMBL/GenBank/DDBJ databases">
        <authorList>
            <person name="Ferguson B K."/>
        </authorList>
    </citation>
    <scope>NUCLEOTIDE SEQUENCE [LARGE SCALE GENOMIC DNA]</scope>
</reference>
<feature type="compositionally biased region" description="Polar residues" evidence="1">
    <location>
        <begin position="215"/>
        <end position="235"/>
    </location>
</feature>
<evidence type="ECO:0000313" key="3">
    <source>
        <dbReference type="Proteomes" id="UP000479000"/>
    </source>
</evidence>
<feature type="non-terminal residue" evidence="2">
    <location>
        <position position="1"/>
    </location>
</feature>
<gene>
    <name evidence="2" type="ORF">NTEN_LOCUS1527</name>
</gene>
<sequence length="281" mass="31335">KEITKAKEKNKPFDFGYYLFICKLHKINANQTKKKKNKRQSSEEILWSNPEEEIIDQVREIVAVRIALILAGVGGESFDDVSIGWTSWSSSSAWQKIQSAALSKLLFVAFNALVAWASVNPMLANIAIDSGSMVNCVVGSLKMVLHIVSAKSEKRIETHVQASVAILQKRLRFKAVVVTFAKNFLQDRGFSGKRRLFGLEAPRRQSQPRGRDASNAFSNRANQETKPTANASNVRCITQQNNAGAQRNSERDGLLCFVDGHLIQSCSPRSGFHNRTEDHTD</sequence>
<dbReference type="AlphaFoldDB" id="A0A6H5FY13"/>
<dbReference type="InterPro" id="IPR025602">
    <property type="entry name" value="BCP1_family"/>
</dbReference>
<dbReference type="Proteomes" id="UP000479000">
    <property type="component" value="Unassembled WGS sequence"/>
</dbReference>
<keyword evidence="3" id="KW-1185">Reference proteome</keyword>
<accession>A0A6H5FY13</accession>
<protein>
    <submittedName>
        <fullName evidence="2">Uncharacterized protein</fullName>
    </submittedName>
</protein>
<organism evidence="2 3">
    <name type="scientific">Nesidiocoris tenuis</name>
    <dbReference type="NCBI Taxonomy" id="355587"/>
    <lineage>
        <taxon>Eukaryota</taxon>
        <taxon>Metazoa</taxon>
        <taxon>Ecdysozoa</taxon>
        <taxon>Arthropoda</taxon>
        <taxon>Hexapoda</taxon>
        <taxon>Insecta</taxon>
        <taxon>Pterygota</taxon>
        <taxon>Neoptera</taxon>
        <taxon>Paraneoptera</taxon>
        <taxon>Hemiptera</taxon>
        <taxon>Heteroptera</taxon>
        <taxon>Panheteroptera</taxon>
        <taxon>Cimicomorpha</taxon>
        <taxon>Miridae</taxon>
        <taxon>Dicyphina</taxon>
        <taxon>Nesidiocoris</taxon>
    </lineage>
</organism>
<evidence type="ECO:0000256" key="1">
    <source>
        <dbReference type="SAM" id="MobiDB-lite"/>
    </source>
</evidence>